<proteinExistence type="predicted"/>
<keyword evidence="1" id="KW-0812">Transmembrane</keyword>
<dbReference type="Proteomes" id="UP001497416">
    <property type="component" value="Unassembled WGS sequence"/>
</dbReference>
<protein>
    <submittedName>
        <fullName evidence="2">Uncharacterized protein</fullName>
    </submittedName>
</protein>
<evidence type="ECO:0000313" key="3">
    <source>
        <dbReference type="Proteomes" id="UP001497416"/>
    </source>
</evidence>
<evidence type="ECO:0000313" key="2">
    <source>
        <dbReference type="EMBL" id="CAL2079543.1"/>
    </source>
</evidence>
<sequence>MCRYMCRSVCAFYFRKLDEVVLIQVLITNILTTLIRIIEVVFFNLYYVPLSTK</sequence>
<reference evidence="2 3" key="1">
    <citation type="submission" date="2024-05" db="EMBL/GenBank/DDBJ databases">
        <authorList>
            <person name="Duchaud E."/>
        </authorList>
    </citation>
    <scope>NUCLEOTIDE SEQUENCE [LARGE SCALE GENOMIC DNA]</scope>
    <source>
        <strain evidence="2">Ena-SAMPLE-TAB-13-05-2024-13:56:06:370-140302</strain>
    </source>
</reference>
<organism evidence="2 3">
    <name type="scientific">Tenacibaculum platacis</name>
    <dbReference type="NCBI Taxonomy" id="3137852"/>
    <lineage>
        <taxon>Bacteria</taxon>
        <taxon>Pseudomonadati</taxon>
        <taxon>Bacteroidota</taxon>
        <taxon>Flavobacteriia</taxon>
        <taxon>Flavobacteriales</taxon>
        <taxon>Flavobacteriaceae</taxon>
        <taxon>Tenacibaculum</taxon>
    </lineage>
</organism>
<accession>A0ABM9NUI6</accession>
<keyword evidence="1" id="KW-0472">Membrane</keyword>
<comment type="caution">
    <text evidence="2">The sequence shown here is derived from an EMBL/GenBank/DDBJ whole genome shotgun (WGS) entry which is preliminary data.</text>
</comment>
<evidence type="ECO:0000256" key="1">
    <source>
        <dbReference type="SAM" id="Phobius"/>
    </source>
</evidence>
<name>A0ABM9NUI6_9FLAO</name>
<keyword evidence="3" id="KW-1185">Reference proteome</keyword>
<gene>
    <name evidence="2" type="ORF">T190607A01A_10881</name>
</gene>
<keyword evidence="1" id="KW-1133">Transmembrane helix</keyword>
<feature type="transmembrane region" description="Helical" evidence="1">
    <location>
        <begin position="21"/>
        <end position="47"/>
    </location>
</feature>
<dbReference type="EMBL" id="CAXIXY010000003">
    <property type="protein sequence ID" value="CAL2079543.1"/>
    <property type="molecule type" value="Genomic_DNA"/>
</dbReference>